<organism evidence="2">
    <name type="scientific">Mesocestoides corti</name>
    <name type="common">Flatworm</name>
    <dbReference type="NCBI Taxonomy" id="53468"/>
    <lineage>
        <taxon>Eukaryota</taxon>
        <taxon>Metazoa</taxon>
        <taxon>Spiralia</taxon>
        <taxon>Lophotrochozoa</taxon>
        <taxon>Platyhelminthes</taxon>
        <taxon>Cestoda</taxon>
        <taxon>Eucestoda</taxon>
        <taxon>Cyclophyllidea</taxon>
        <taxon>Mesocestoididae</taxon>
        <taxon>Mesocestoides</taxon>
    </lineage>
</organism>
<dbReference type="WBParaSite" id="MCU_000024-RC">
    <property type="protein sequence ID" value="MCU_000024-RC"/>
    <property type="gene ID" value="MCU_000024"/>
</dbReference>
<accession>A0A5K3EEW8</accession>
<keyword evidence="1" id="KW-0812">Transmembrane</keyword>
<evidence type="ECO:0000256" key="1">
    <source>
        <dbReference type="SAM" id="Phobius"/>
    </source>
</evidence>
<evidence type="ECO:0000313" key="2">
    <source>
        <dbReference type="WBParaSite" id="MCU_000024-RC"/>
    </source>
</evidence>
<proteinExistence type="predicted"/>
<protein>
    <submittedName>
        <fullName evidence="2">Bestrophin homolog</fullName>
    </submittedName>
</protein>
<sequence>MTSTFSWILKIASHLTKSMTCGWRSTRSLLMQKMFCCSYATIQVLHRKYEPLLSGAQTRPPKRRLGGPWYLWFISCASATTLVSIWRDYSSECSPAFSVESGGIRFVLLYLNFMARGLHLLFDFVIFGFGLL</sequence>
<feature type="transmembrane region" description="Helical" evidence="1">
    <location>
        <begin position="107"/>
        <end position="131"/>
    </location>
</feature>
<feature type="transmembrane region" description="Helical" evidence="1">
    <location>
        <begin position="69"/>
        <end position="87"/>
    </location>
</feature>
<dbReference type="AlphaFoldDB" id="A0A5K3EEW8"/>
<keyword evidence="1" id="KW-1133">Transmembrane helix</keyword>
<keyword evidence="1" id="KW-0472">Membrane</keyword>
<reference evidence="2" key="1">
    <citation type="submission" date="2019-11" db="UniProtKB">
        <authorList>
            <consortium name="WormBaseParasite"/>
        </authorList>
    </citation>
    <scope>IDENTIFICATION</scope>
</reference>
<name>A0A5K3EEW8_MESCO</name>